<dbReference type="GO" id="GO:0016020">
    <property type="term" value="C:membrane"/>
    <property type="evidence" value="ECO:0007669"/>
    <property type="project" value="UniProtKB-SubCell"/>
</dbReference>
<proteinExistence type="predicted"/>
<keyword evidence="4 5" id="KW-0472">Membrane</keyword>
<dbReference type="Proteomes" id="UP001165083">
    <property type="component" value="Unassembled WGS sequence"/>
</dbReference>
<dbReference type="Pfam" id="PF00083">
    <property type="entry name" value="Sugar_tr"/>
    <property type="match status" value="1"/>
</dbReference>
<keyword evidence="3 5" id="KW-1133">Transmembrane helix</keyword>
<evidence type="ECO:0000313" key="6">
    <source>
        <dbReference type="EMBL" id="GMF39482.1"/>
    </source>
</evidence>
<organism evidence="6 7">
    <name type="scientific">Phytophthora lilii</name>
    <dbReference type="NCBI Taxonomy" id="2077276"/>
    <lineage>
        <taxon>Eukaryota</taxon>
        <taxon>Sar</taxon>
        <taxon>Stramenopiles</taxon>
        <taxon>Oomycota</taxon>
        <taxon>Peronosporomycetes</taxon>
        <taxon>Peronosporales</taxon>
        <taxon>Peronosporaceae</taxon>
        <taxon>Phytophthora</taxon>
    </lineage>
</organism>
<evidence type="ECO:0000256" key="4">
    <source>
        <dbReference type="ARBA" id="ARBA00023136"/>
    </source>
</evidence>
<dbReference type="GO" id="GO:0022857">
    <property type="term" value="F:transmembrane transporter activity"/>
    <property type="evidence" value="ECO:0007669"/>
    <property type="project" value="InterPro"/>
</dbReference>
<feature type="transmembrane region" description="Helical" evidence="5">
    <location>
        <begin position="80"/>
        <end position="98"/>
    </location>
</feature>
<dbReference type="Gene3D" id="1.20.1250.20">
    <property type="entry name" value="MFS general substrate transporter like domains"/>
    <property type="match status" value="1"/>
</dbReference>
<evidence type="ECO:0000256" key="3">
    <source>
        <dbReference type="ARBA" id="ARBA00022989"/>
    </source>
</evidence>
<dbReference type="EMBL" id="BSXW01001846">
    <property type="protein sequence ID" value="GMF39482.1"/>
    <property type="molecule type" value="Genomic_DNA"/>
</dbReference>
<comment type="caution">
    <text evidence="6">The sequence shown here is derived from an EMBL/GenBank/DDBJ whole genome shotgun (WGS) entry which is preliminary data.</text>
</comment>
<name>A0A9W7CT74_9STRA</name>
<evidence type="ECO:0000256" key="5">
    <source>
        <dbReference type="SAM" id="Phobius"/>
    </source>
</evidence>
<accession>A0A9W7CT74</accession>
<evidence type="ECO:0000313" key="7">
    <source>
        <dbReference type="Proteomes" id="UP001165083"/>
    </source>
</evidence>
<keyword evidence="7" id="KW-1185">Reference proteome</keyword>
<keyword evidence="2 5" id="KW-0812">Transmembrane</keyword>
<protein>
    <submittedName>
        <fullName evidence="6">Unnamed protein product</fullName>
    </submittedName>
</protein>
<reference evidence="6" key="1">
    <citation type="submission" date="2023-04" db="EMBL/GenBank/DDBJ databases">
        <title>Phytophthora lilii NBRC 32176.</title>
        <authorList>
            <person name="Ichikawa N."/>
            <person name="Sato H."/>
            <person name="Tonouchi N."/>
        </authorList>
    </citation>
    <scope>NUCLEOTIDE SEQUENCE</scope>
    <source>
        <strain evidence="6">NBRC 32176</strain>
    </source>
</reference>
<dbReference type="AlphaFoldDB" id="A0A9W7CT74"/>
<evidence type="ECO:0000256" key="2">
    <source>
        <dbReference type="ARBA" id="ARBA00022692"/>
    </source>
</evidence>
<evidence type="ECO:0000256" key="1">
    <source>
        <dbReference type="ARBA" id="ARBA00004370"/>
    </source>
</evidence>
<dbReference type="OrthoDB" id="6612291at2759"/>
<sequence length="143" mass="15404">MYKSTAYNLVRQPIAINSVARQPALANAPSILQITACHTGLFTSPHSASSPRPLRIAMAAGVVVNVHNNDDDVPTEGSRTYAIIVCIFAALGGLFFGYDQGVTSGVLIMDSFINDYCVGWHNFTYEQCIASTSDLPAYVVCRV</sequence>
<dbReference type="InterPro" id="IPR036259">
    <property type="entry name" value="MFS_trans_sf"/>
</dbReference>
<comment type="subcellular location">
    <subcellularLocation>
        <location evidence="1">Membrane</location>
    </subcellularLocation>
</comment>
<gene>
    <name evidence="6" type="ORF">Plil01_001632900</name>
</gene>
<dbReference type="InterPro" id="IPR005828">
    <property type="entry name" value="MFS_sugar_transport-like"/>
</dbReference>